<dbReference type="PANTHER" id="PTHR46137">
    <property type="entry name" value="OS05G0310600 PROTEIN"/>
    <property type="match status" value="1"/>
</dbReference>
<feature type="domain" description="LRAT" evidence="1">
    <location>
        <begin position="13"/>
        <end position="114"/>
    </location>
</feature>
<dbReference type="InterPro" id="IPR007053">
    <property type="entry name" value="LRAT_dom"/>
</dbReference>
<protein>
    <submittedName>
        <fullName evidence="2">NC domain protein</fullName>
    </submittedName>
</protein>
<gene>
    <name evidence="2" type="ORF">pA_00118</name>
</gene>
<sequence>MATDKQIVKKGDHIFSPRGFFYHHGIYVGGGQVIHYSGLSSGFKKGKVCLTTIQEFSGDHQIIAIYTHEEPVYSPEEVIKRAISRLNEDAYNIFKNNCEHFATWCITGKNHSEQIQKILNLTARIDLLSPHQFFIATLPTTLSMTKKINDTTAVGSLFQKVSNYLYEK</sequence>
<dbReference type="AlphaFoldDB" id="A0A0K0MPN6"/>
<proteinExistence type="predicted"/>
<dbReference type="PANTHER" id="PTHR46137:SF3">
    <property type="entry name" value="OS05G0310600 PROTEIN"/>
    <property type="match status" value="1"/>
</dbReference>
<evidence type="ECO:0000313" key="2">
    <source>
        <dbReference type="EMBL" id="AKG47558.1"/>
    </source>
</evidence>
<geneLocation type="plasmid" evidence="2">
    <name>Drgb1</name>
</geneLocation>
<keyword evidence="2" id="KW-0614">Plasmid</keyword>
<dbReference type="PROSITE" id="PS51934">
    <property type="entry name" value="LRAT"/>
    <property type="match status" value="1"/>
</dbReference>
<dbReference type="EMBL" id="KP942676">
    <property type="protein sequence ID" value="AKG47558.1"/>
    <property type="molecule type" value="Genomic_DNA"/>
</dbReference>
<dbReference type="Pfam" id="PF04970">
    <property type="entry name" value="LRAT"/>
    <property type="match status" value="1"/>
</dbReference>
<accession>A0A0K0MPN6</accession>
<organism evidence="2">
    <name type="scientific">Pectobacterium carotovorum</name>
    <name type="common">Erwinia carotovora</name>
    <dbReference type="NCBI Taxonomy" id="554"/>
    <lineage>
        <taxon>Bacteria</taxon>
        <taxon>Pseudomonadati</taxon>
        <taxon>Pseudomonadota</taxon>
        <taxon>Gammaproteobacteria</taxon>
        <taxon>Enterobacterales</taxon>
        <taxon>Pectobacteriaceae</taxon>
        <taxon>Pectobacterium</taxon>
    </lineage>
</organism>
<reference evidence="2" key="1">
    <citation type="journal article" date="2015" name="Environ. Microbiol.">
        <title>Plasmids from the gut microbiome of cabbage root fly larvae encode SaxA that catalyses the conversion of the plant toxin 2-phenylethyl isothiocyanate.</title>
        <authorList>
            <person name="Welte C.U."/>
            <person name="de Graaf R.M."/>
            <person name="van den Bosch T.J."/>
            <person name="Op den Camp H.J."/>
            <person name="van Dam N.M."/>
            <person name="Jetten M.S."/>
        </authorList>
    </citation>
    <scope>NUCLEOTIDE SEQUENCE</scope>
    <source>
        <plasmid evidence="2">Drgb1</plasmid>
    </source>
</reference>
<reference evidence="2" key="2">
    <citation type="submission" date="2015-03" db="EMBL/GenBank/DDBJ databases">
        <authorList>
            <person name="Welte C."/>
            <person name="de Graaf R."/>
            <person name="van den Bosch T.J.M."/>
            <person name="Op den Camp H."/>
            <person name="van Dam N."/>
            <person name="Jetten M."/>
        </authorList>
    </citation>
    <scope>NUCLEOTIDE SEQUENCE</scope>
    <source>
        <plasmid evidence="2">Drgb1</plasmid>
    </source>
</reference>
<name>A0A0K0MPN6_PECCA</name>
<dbReference type="RefSeq" id="WP_181374712.1">
    <property type="nucleotide sequence ID" value="NZ_KP942676.1"/>
</dbReference>
<evidence type="ECO:0000259" key="1">
    <source>
        <dbReference type="PROSITE" id="PS51934"/>
    </source>
</evidence>
<dbReference type="Gene3D" id="3.90.1720.10">
    <property type="entry name" value="endopeptidase domain like (from Nostoc punctiforme)"/>
    <property type="match status" value="1"/>
</dbReference>